<dbReference type="PANTHER" id="PTHR47197">
    <property type="entry name" value="PROTEIN NIRF"/>
    <property type="match status" value="1"/>
</dbReference>
<dbReference type="NCBIfam" id="TIGR02276">
    <property type="entry name" value="beta_rpt_yvtn"/>
    <property type="match status" value="3"/>
</dbReference>
<dbReference type="AlphaFoldDB" id="A0A7G1IE56"/>
<evidence type="ECO:0000256" key="1">
    <source>
        <dbReference type="SAM" id="MobiDB-lite"/>
    </source>
</evidence>
<dbReference type="InterPro" id="IPR011045">
    <property type="entry name" value="N2O_reductase_N"/>
</dbReference>
<sequence length="434" mass="45517">MVTCENGHQNPDDYRFCGECGAPIVPAMVLCPAGHLTSVNQPFCEECGAPIIGAGPSVKAGIIYANLPESGIGPWRRKVWGSWKNAKVRRVAIIVGSLLLVGALAVLGFSVINSGHERAGTTTTGPTKPGAGPGSAAPLTHTVTATVAVGSLLNGVAVDSGTRTVYAVNHTVRGRVSVIDAKTHKVTATVPVGGSPVGAAVDPGTHTVYVTNNDDDTVSVIDGNTHTVTATVRVGHGPFGVAVDSETHTAYVTNAFGASVSLIDGNTHTVTATVHVGSGPFGVAVDPETHTAYVTNSGDDTVSVIGGPTHRHRHRGCRHATVRGGGGSRHAHDLHRQLGRPYRVGDRREDEHGHRRGARRHEAVEDCGGFGDARRLCHELRQGRHTVGDRREDAHGHGHRGRRQIPVGVAVDPNTRTVYVTSYLDGTMSVIESR</sequence>
<protein>
    <recommendedName>
        <fullName evidence="5">PE-PGRS family protein PE_PGRS18</fullName>
    </recommendedName>
</protein>
<dbReference type="SUPFAM" id="SSF50974">
    <property type="entry name" value="Nitrous oxide reductase, N-terminal domain"/>
    <property type="match status" value="1"/>
</dbReference>
<dbReference type="InterPro" id="IPR011964">
    <property type="entry name" value="YVTN_b-propeller_repeat"/>
</dbReference>
<keyword evidence="4" id="KW-1185">Reference proteome</keyword>
<feature type="compositionally biased region" description="Low complexity" evidence="1">
    <location>
        <begin position="120"/>
        <end position="137"/>
    </location>
</feature>
<keyword evidence="2" id="KW-0472">Membrane</keyword>
<feature type="region of interest" description="Disordered" evidence="1">
    <location>
        <begin position="307"/>
        <end position="333"/>
    </location>
</feature>
<reference evidence="3 4" key="1">
    <citation type="submission" date="2020-07" db="EMBL/GenBank/DDBJ databases">
        <title>Mycobacterium kansasii (former subtype) with zoonotic potential isolated from diseased indoor pet cat, Japan.</title>
        <authorList>
            <person name="Fukano H."/>
            <person name="Terazono T."/>
            <person name="Hoshino Y."/>
        </authorList>
    </citation>
    <scope>NUCLEOTIDE SEQUENCE [LARGE SCALE GENOMIC DNA]</scope>
    <source>
        <strain evidence="3 4">Kuro-I</strain>
    </source>
</reference>
<feature type="region of interest" description="Disordered" evidence="1">
    <location>
        <begin position="117"/>
        <end position="137"/>
    </location>
</feature>
<gene>
    <name evidence="3" type="ORF">NIIDMKKI_44130</name>
</gene>
<dbReference type="InterPro" id="IPR051200">
    <property type="entry name" value="Host-pathogen_enzymatic-act"/>
</dbReference>
<feature type="compositionally biased region" description="Basic residues" evidence="1">
    <location>
        <begin position="309"/>
        <end position="321"/>
    </location>
</feature>
<proteinExistence type="predicted"/>
<name>A0A7G1IE56_MYCKA</name>
<dbReference type="Gene3D" id="2.130.10.10">
    <property type="entry name" value="YVTN repeat-like/Quinoprotein amine dehydrogenase"/>
    <property type="match status" value="1"/>
</dbReference>
<organism evidence="3 4">
    <name type="scientific">Mycobacterium kansasii</name>
    <dbReference type="NCBI Taxonomy" id="1768"/>
    <lineage>
        <taxon>Bacteria</taxon>
        <taxon>Bacillati</taxon>
        <taxon>Actinomycetota</taxon>
        <taxon>Actinomycetes</taxon>
        <taxon>Mycobacteriales</taxon>
        <taxon>Mycobacteriaceae</taxon>
        <taxon>Mycobacterium</taxon>
    </lineage>
</organism>
<evidence type="ECO:0008006" key="5">
    <source>
        <dbReference type="Google" id="ProtNLM"/>
    </source>
</evidence>
<dbReference type="PANTHER" id="PTHR47197:SF3">
    <property type="entry name" value="DIHYDRO-HEME D1 DEHYDROGENASE"/>
    <property type="match status" value="1"/>
</dbReference>
<dbReference type="InterPro" id="IPR015943">
    <property type="entry name" value="WD40/YVTN_repeat-like_dom_sf"/>
</dbReference>
<dbReference type="EMBL" id="AP023343">
    <property type="protein sequence ID" value="BCI89207.1"/>
    <property type="molecule type" value="Genomic_DNA"/>
</dbReference>
<evidence type="ECO:0000256" key="2">
    <source>
        <dbReference type="SAM" id="Phobius"/>
    </source>
</evidence>
<evidence type="ECO:0000313" key="3">
    <source>
        <dbReference type="EMBL" id="BCI89207.1"/>
    </source>
</evidence>
<feature type="transmembrane region" description="Helical" evidence="2">
    <location>
        <begin position="91"/>
        <end position="112"/>
    </location>
</feature>
<evidence type="ECO:0000313" key="4">
    <source>
        <dbReference type="Proteomes" id="UP000516380"/>
    </source>
</evidence>
<accession>A0A7G1IE56</accession>
<keyword evidence="2" id="KW-1133">Transmembrane helix</keyword>
<dbReference type="Proteomes" id="UP000516380">
    <property type="component" value="Chromosome"/>
</dbReference>
<keyword evidence="2" id="KW-0812">Transmembrane</keyword>